<dbReference type="KEGG" id="bhg:I6G56_07975"/>
<keyword evidence="5 6" id="KW-0233">DNA recombination</keyword>
<dbReference type="PANTHER" id="PTHR33217">
    <property type="entry name" value="TRANSPOSASE FOR INSERTION SEQUENCE ELEMENT IS1081"/>
    <property type="match status" value="1"/>
</dbReference>
<dbReference type="PROSITE" id="PS01007">
    <property type="entry name" value="TRANSPOSASE_MUTATOR"/>
    <property type="match status" value="1"/>
</dbReference>
<dbReference type="RefSeq" id="WP_006026243.1">
    <property type="nucleotide sequence ID" value="NZ_CP013380.1"/>
</dbReference>
<dbReference type="KEGG" id="bhg:I6G56_11745"/>
<evidence type="ECO:0000256" key="2">
    <source>
        <dbReference type="ARBA" id="ARBA00010961"/>
    </source>
</evidence>
<keyword evidence="3 6" id="KW-0815">Transposition</keyword>
<keyword evidence="6" id="KW-0814">Transposable element</keyword>
<evidence type="ECO:0000313" key="7">
    <source>
        <dbReference type="EMBL" id="QPS42027.1"/>
    </source>
</evidence>
<keyword evidence="4 6" id="KW-0238">DNA-binding</keyword>
<evidence type="ECO:0000313" key="10">
    <source>
        <dbReference type="EMBL" id="QPS44983.1"/>
    </source>
</evidence>
<dbReference type="KEGG" id="bhg:I6G56_20220"/>
<dbReference type="InterPro" id="IPR001207">
    <property type="entry name" value="Transposase_mutator"/>
</dbReference>
<dbReference type="Proteomes" id="UP000594943">
    <property type="component" value="Chromosome 2"/>
</dbReference>
<accession>A0A7U4P998</accession>
<comment type="function">
    <text evidence="1 6">Required for the transposition of the insertion element.</text>
</comment>
<organism evidence="10 14">
    <name type="scientific">Burkholderia humptydooensis</name>
    <dbReference type="NCBI Taxonomy" id="430531"/>
    <lineage>
        <taxon>Bacteria</taxon>
        <taxon>Pseudomonadati</taxon>
        <taxon>Pseudomonadota</taxon>
        <taxon>Betaproteobacteria</taxon>
        <taxon>Burkholderiales</taxon>
        <taxon>Burkholderiaceae</taxon>
        <taxon>Burkholderia</taxon>
        <taxon>pseudomallei group</taxon>
    </lineage>
</organism>
<evidence type="ECO:0000256" key="4">
    <source>
        <dbReference type="ARBA" id="ARBA00023125"/>
    </source>
</evidence>
<evidence type="ECO:0000256" key="3">
    <source>
        <dbReference type="ARBA" id="ARBA00022578"/>
    </source>
</evidence>
<geneLocation type="plasmid" evidence="7 14">
    <name>unnamed</name>
</geneLocation>
<evidence type="ECO:0000256" key="1">
    <source>
        <dbReference type="ARBA" id="ARBA00002190"/>
    </source>
</evidence>
<evidence type="ECO:0000313" key="12">
    <source>
        <dbReference type="EMBL" id="QPS47770.1"/>
    </source>
</evidence>
<dbReference type="KEGG" id="bhg:I6G56_26140"/>
<comment type="similarity">
    <text evidence="2 6">Belongs to the transposase mutator family.</text>
</comment>
<dbReference type="EMBL" id="CP065686">
    <property type="protein sequence ID" value="QPS42292.1"/>
    <property type="molecule type" value="Genomic_DNA"/>
</dbReference>
<evidence type="ECO:0000313" key="11">
    <source>
        <dbReference type="EMBL" id="QPS46818.1"/>
    </source>
</evidence>
<evidence type="ECO:0000313" key="8">
    <source>
        <dbReference type="EMBL" id="QPS42292.1"/>
    </source>
</evidence>
<dbReference type="KEGG" id="bhg:I6G56_00480"/>
<dbReference type="Pfam" id="PF00872">
    <property type="entry name" value="Transposase_mut"/>
    <property type="match status" value="1"/>
</dbReference>
<dbReference type="GO" id="GO:0003677">
    <property type="term" value="F:DNA binding"/>
    <property type="evidence" value="ECO:0007669"/>
    <property type="project" value="UniProtKB-UniRule"/>
</dbReference>
<evidence type="ECO:0000313" key="13">
    <source>
        <dbReference type="EMBL" id="QPS47850.1"/>
    </source>
</evidence>
<dbReference type="Proteomes" id="UP000594943">
    <property type="component" value="Chromosome 1"/>
</dbReference>
<dbReference type="KEGG" id="bhg:I6G56_25600"/>
<dbReference type="EMBL" id="CP065687">
    <property type="protein sequence ID" value="QPS47770.1"/>
    <property type="molecule type" value="Genomic_DNA"/>
</dbReference>
<evidence type="ECO:0000313" key="14">
    <source>
        <dbReference type="Proteomes" id="UP000594943"/>
    </source>
</evidence>
<dbReference type="EMBL" id="CP065686">
    <property type="protein sequence ID" value="QPS42301.1"/>
    <property type="molecule type" value="Genomic_DNA"/>
</dbReference>
<accession>A0A7T2WZN1</accession>
<name>A0A7U4P998_9BURK</name>
<keyword evidence="7" id="KW-0614">Plasmid</keyword>
<dbReference type="EMBL" id="CP065687">
    <property type="protein sequence ID" value="QPS46818.1"/>
    <property type="molecule type" value="Genomic_DNA"/>
</dbReference>
<dbReference type="GO" id="GO:0006313">
    <property type="term" value="P:DNA transposition"/>
    <property type="evidence" value="ECO:0007669"/>
    <property type="project" value="UniProtKB-UniRule"/>
</dbReference>
<dbReference type="EMBL" id="CP065687">
    <property type="protein sequence ID" value="QPS47850.1"/>
    <property type="molecule type" value="Genomic_DNA"/>
</dbReference>
<protein>
    <recommendedName>
        <fullName evidence="6">Mutator family transposase</fullName>
    </recommendedName>
</protein>
<sequence>MAKRTQETNGSQAATEVKGLPGLDDLIQQGARQIIQQAIEAELAALLEQYSNVKTLDGRRAIVRNGYLPEREVVTAVGPVPVQVPKVRDRSGSGVKFNSNIVPPYVRKSPRVSAALPWLYLRGVSTGDMSEAFSVLLGEQAKGLSPNVVVRLKAQWADEFERWNKRDLSGSRWVYWWADGIHTGARSEDSDGQCLLVIIGVKPDGSKERVALADGYRESKDSWRDLLLDLKARGLQAGPLLATGDGAMGLWAALEEVFPQTRQQRCWFHKIGNVLNALPKSQHGRAKAALSEIWNAATRAEAIVAFNQFVATYSAKYPKAAEKVTKDRDELLAFYDFPAEHWQHLRTTNPIESTFATVRHRTTRTRNCLSRATFLGLAFKLIESAEQSWRRIRGVDKIEQLMKGIPFKDGTPVIESTPAQQPLAA</sequence>
<gene>
    <name evidence="7" type="ORF">I6G56_00480</name>
    <name evidence="10" type="ORF">I6G56_07975</name>
    <name evidence="8" type="ORF">I6G56_11700</name>
    <name evidence="9" type="ORF">I6G56_11745</name>
    <name evidence="11" type="ORF">I6G56_20220</name>
    <name evidence="12" type="ORF">I6G56_25600</name>
    <name evidence="13" type="ORF">I6G56_26140</name>
</gene>
<reference evidence="10 14" key="1">
    <citation type="submission" date="2020-12" db="EMBL/GenBank/DDBJ databases">
        <title>FDA dAtabase for Regulatory Grade micrObial Sequences (FDA-ARGOS): Supporting development and validation of Infectious Disease Dx tests.</title>
        <authorList>
            <person name="Nelson B."/>
            <person name="Plummer A."/>
            <person name="Tallon L."/>
            <person name="Sadzewicz L."/>
            <person name="Zhao X."/>
            <person name="Boylan J."/>
            <person name="Ott S."/>
            <person name="Bowen H."/>
            <person name="Vavikolanu K."/>
            <person name="Mehta A."/>
            <person name="Aluvathingal J."/>
            <person name="Nadendla S."/>
            <person name="Myers T."/>
            <person name="Yan Y."/>
            <person name="Sichtig H."/>
        </authorList>
    </citation>
    <scope>NUCLEOTIDE SEQUENCE [LARGE SCALE GENOMIC DNA]</scope>
    <source>
        <strain evidence="10 14">FDAARGOS_899</strain>
        <plasmid evidence="7 14">unnamed</plasmid>
    </source>
</reference>
<evidence type="ECO:0000256" key="5">
    <source>
        <dbReference type="ARBA" id="ARBA00023172"/>
    </source>
</evidence>
<evidence type="ECO:0000256" key="6">
    <source>
        <dbReference type="RuleBase" id="RU365089"/>
    </source>
</evidence>
<dbReference type="PANTHER" id="PTHR33217:SF9">
    <property type="entry name" value="MUTATOR FAMILY TRANSPOSASE"/>
    <property type="match status" value="1"/>
</dbReference>
<dbReference type="GO" id="GO:0004803">
    <property type="term" value="F:transposase activity"/>
    <property type="evidence" value="ECO:0007669"/>
    <property type="project" value="UniProtKB-UniRule"/>
</dbReference>
<dbReference type="Proteomes" id="UP000594943">
    <property type="component" value="Plasmid unnamed"/>
</dbReference>
<evidence type="ECO:0000313" key="9">
    <source>
        <dbReference type="EMBL" id="QPS42301.1"/>
    </source>
</evidence>
<dbReference type="NCBIfam" id="NF033543">
    <property type="entry name" value="transpos_IS256"/>
    <property type="match status" value="1"/>
</dbReference>
<dbReference type="EMBL" id="CP065686">
    <property type="protein sequence ID" value="QPS44983.1"/>
    <property type="molecule type" value="Genomic_DNA"/>
</dbReference>
<dbReference type="AlphaFoldDB" id="A0A7U4P998"/>
<dbReference type="KEGG" id="bhg:I6G56_11700"/>
<dbReference type="EMBL" id="CP065685">
    <property type="protein sequence ID" value="QPS42027.1"/>
    <property type="molecule type" value="Genomic_DNA"/>
</dbReference>
<proteinExistence type="inferred from homology"/>